<evidence type="ECO:0000313" key="2">
    <source>
        <dbReference type="EMBL" id="BAD41693.1"/>
    </source>
</evidence>
<feature type="transmembrane region" description="Helical" evidence="1">
    <location>
        <begin position="222"/>
        <end position="255"/>
    </location>
</feature>
<dbReference type="AlphaFoldDB" id="Q67KV3"/>
<sequence>MEHSRSGLSHALLYMSTSKLVHQVLCLLVAVLPFLPIWKRMTSRGGISWSGALVEVALFGLLGVASILSLTRTKFWLARRVLPFLAVTFIIGLIQTCRSSVGLIGAADVFRLYLEPLVVFLAVHSLPTDHYRIQVAKVIARVGLFLAVIGMIQLVAPEPIRQFHIVTGADPLVLSTKSNFMAGSQYNRVISFLDDPNIASQVFIAGLTAQLYLFLRRFETKWLVSVVISSSAVIATGSRSGLLSFAAALGCLLLYVWLSSNKRLKARALWAGVSGLLLLTLPLSVGNIRAIALDRFGRFGVSALAADGRLENWQQVMREVSGSIWTVLFGTGLTPGDLVTSTIVENAYLSALRDFGVIWLIVLCAAFLIAFLPIIRKSSFFGIVVLAPFLVANIFGDYTKIPLVSCWYAVMLGLSHKSGVSEA</sequence>
<dbReference type="InterPro" id="IPR051533">
    <property type="entry name" value="WaaL-like"/>
</dbReference>
<protein>
    <submittedName>
        <fullName evidence="2">Putative polysaccharide polymerase</fullName>
    </submittedName>
</protein>
<feature type="transmembrane region" description="Helical" evidence="1">
    <location>
        <begin position="198"/>
        <end position="215"/>
    </location>
</feature>
<name>Q67KV3_SYMTH</name>
<dbReference type="PANTHER" id="PTHR37422:SF13">
    <property type="entry name" value="LIPOPOLYSACCHARIDE BIOSYNTHESIS PROTEIN PA4999-RELATED"/>
    <property type="match status" value="1"/>
</dbReference>
<feature type="transmembrane region" description="Helical" evidence="1">
    <location>
        <begin position="138"/>
        <end position="156"/>
    </location>
</feature>
<keyword evidence="1" id="KW-0812">Transmembrane</keyword>
<evidence type="ECO:0000256" key="1">
    <source>
        <dbReference type="SAM" id="Phobius"/>
    </source>
</evidence>
<gene>
    <name evidence="2" type="ordered locus">STH2708</name>
</gene>
<feature type="transmembrane region" description="Helical" evidence="1">
    <location>
        <begin position="380"/>
        <end position="398"/>
    </location>
</feature>
<dbReference type="Proteomes" id="UP000000417">
    <property type="component" value="Chromosome"/>
</dbReference>
<keyword evidence="3" id="KW-1185">Reference proteome</keyword>
<dbReference type="EMBL" id="AP006840">
    <property type="protein sequence ID" value="BAD41693.1"/>
    <property type="molecule type" value="Genomic_DNA"/>
</dbReference>
<feature type="transmembrane region" description="Helical" evidence="1">
    <location>
        <begin position="82"/>
        <end position="104"/>
    </location>
</feature>
<accession>Q67KV3</accession>
<dbReference type="HOGENOM" id="CLU_648790_0_0_9"/>
<dbReference type="eggNOG" id="ENOG502ZV6S">
    <property type="taxonomic scope" value="Bacteria"/>
</dbReference>
<keyword evidence="1" id="KW-1133">Transmembrane helix</keyword>
<dbReference type="PANTHER" id="PTHR37422">
    <property type="entry name" value="TEICHURONIC ACID BIOSYNTHESIS PROTEIN TUAE"/>
    <property type="match status" value="1"/>
</dbReference>
<feature type="transmembrane region" description="Helical" evidence="1">
    <location>
        <begin position="267"/>
        <end position="288"/>
    </location>
</feature>
<proteinExistence type="predicted"/>
<evidence type="ECO:0000313" key="3">
    <source>
        <dbReference type="Proteomes" id="UP000000417"/>
    </source>
</evidence>
<feature type="transmembrane region" description="Helical" evidence="1">
    <location>
        <begin position="12"/>
        <end position="35"/>
    </location>
</feature>
<dbReference type="KEGG" id="sth:STH2708"/>
<organism evidence="2 3">
    <name type="scientific">Symbiobacterium thermophilum (strain DSM 24528 / JCM 14929 / IAM 14863 / T)</name>
    <dbReference type="NCBI Taxonomy" id="292459"/>
    <lineage>
        <taxon>Bacteria</taxon>
        <taxon>Bacillati</taxon>
        <taxon>Bacillota</taxon>
        <taxon>Clostridia</taxon>
        <taxon>Eubacteriales</taxon>
        <taxon>Symbiobacteriaceae</taxon>
        <taxon>Symbiobacterium</taxon>
    </lineage>
</organism>
<feature type="transmembrane region" description="Helical" evidence="1">
    <location>
        <begin position="47"/>
        <end position="70"/>
    </location>
</feature>
<feature type="transmembrane region" description="Helical" evidence="1">
    <location>
        <begin position="355"/>
        <end position="374"/>
    </location>
</feature>
<reference evidence="2 3" key="1">
    <citation type="journal article" date="2004" name="Nucleic Acids Res.">
        <title>Genome sequence of Symbiobacterium thermophilum, an uncultivable bacterium that depends on microbial commensalism.</title>
        <authorList>
            <person name="Ueda K."/>
            <person name="Yamashita A."/>
            <person name="Ishikawa J."/>
            <person name="Shimada M."/>
            <person name="Watsuji T."/>
            <person name="Morimura K."/>
            <person name="Ikeda H."/>
            <person name="Hattori M."/>
            <person name="Beppu T."/>
        </authorList>
    </citation>
    <scope>NUCLEOTIDE SEQUENCE [LARGE SCALE GENOMIC DNA]</scope>
    <source>
        <strain evidence="3">T / IAM 14863</strain>
    </source>
</reference>
<keyword evidence="1" id="KW-0472">Membrane</keyword>